<protein>
    <submittedName>
        <fullName evidence="1">Uncharacterized protein</fullName>
    </submittedName>
</protein>
<dbReference type="EMBL" id="GL761683">
    <property type="protein sequence ID" value="EFZ22912.1"/>
    <property type="molecule type" value="Genomic_DNA"/>
</dbReference>
<evidence type="ECO:0000313" key="1">
    <source>
        <dbReference type="EMBL" id="EFZ22912.1"/>
    </source>
</evidence>
<proteinExistence type="predicted"/>
<accession>E9I945</accession>
<gene>
    <name evidence="1" type="ORF">SINV_10320</name>
</gene>
<dbReference type="AlphaFoldDB" id="E9I945"/>
<name>E9I945_SOLIN</name>
<sequence length="96" mass="11070">MVWKWKRREIEEVRKYKYLGYVMMANGGQKKHIEKRVNKGAVAMRKLERIKEGREDTGRVLEVGFGGWEVHAGVHAEGGNAEGKVEEEGRVKDMKL</sequence>
<organism>
    <name type="scientific">Solenopsis invicta</name>
    <name type="common">Red imported fire ant</name>
    <name type="synonym">Solenopsis wagneri</name>
    <dbReference type="NCBI Taxonomy" id="13686"/>
    <lineage>
        <taxon>Eukaryota</taxon>
        <taxon>Metazoa</taxon>
        <taxon>Ecdysozoa</taxon>
        <taxon>Arthropoda</taxon>
        <taxon>Hexapoda</taxon>
        <taxon>Insecta</taxon>
        <taxon>Pterygota</taxon>
        <taxon>Neoptera</taxon>
        <taxon>Endopterygota</taxon>
        <taxon>Hymenoptera</taxon>
        <taxon>Apocrita</taxon>
        <taxon>Aculeata</taxon>
        <taxon>Formicoidea</taxon>
        <taxon>Formicidae</taxon>
        <taxon>Myrmicinae</taxon>
        <taxon>Solenopsis</taxon>
    </lineage>
</organism>
<reference evidence="1" key="1">
    <citation type="journal article" date="2011" name="Proc. Natl. Acad. Sci. U.S.A.">
        <title>The genome of the fire ant Solenopsis invicta.</title>
        <authorList>
            <person name="Wurm Y."/>
            <person name="Wang J."/>
            <person name="Riba-Grognuz O."/>
            <person name="Corona M."/>
            <person name="Nygaard S."/>
            <person name="Hunt B.G."/>
            <person name="Ingram K.K."/>
            <person name="Falquet L."/>
            <person name="Nipitwattanaphon M."/>
            <person name="Gotzek D."/>
            <person name="Dijkstra M.B."/>
            <person name="Oettler J."/>
            <person name="Comtesse F."/>
            <person name="Shih C.J."/>
            <person name="Wu W.J."/>
            <person name="Yang C.C."/>
            <person name="Thomas J."/>
            <person name="Beaudoing E."/>
            <person name="Pradervand S."/>
            <person name="Flegel V."/>
            <person name="Cook E.D."/>
            <person name="Fabbretti R."/>
            <person name="Stockinger H."/>
            <person name="Long L."/>
            <person name="Farmerie W.G."/>
            <person name="Oakey J."/>
            <person name="Boomsma J.J."/>
            <person name="Pamilo P."/>
            <person name="Yi S.V."/>
            <person name="Heinze J."/>
            <person name="Goodisman M.A."/>
            <person name="Farinelli L."/>
            <person name="Harshman K."/>
            <person name="Hulo N."/>
            <person name="Cerutti L."/>
            <person name="Xenarios I."/>
            <person name="Shoemaker D."/>
            <person name="Keller L."/>
        </authorList>
    </citation>
    <scope>NUCLEOTIDE SEQUENCE [LARGE SCALE GENOMIC DNA]</scope>
</reference>
<dbReference type="HOGENOM" id="CLU_171331_0_0_1"/>
<feature type="non-terminal residue" evidence="1">
    <location>
        <position position="96"/>
    </location>
</feature>